<feature type="region of interest" description="Disordered" evidence="1">
    <location>
        <begin position="592"/>
        <end position="635"/>
    </location>
</feature>
<keyword evidence="3" id="KW-1185">Reference proteome</keyword>
<gene>
    <name evidence="2" type="ORF">DFH08DRAFT_680796</name>
</gene>
<evidence type="ECO:0000313" key="2">
    <source>
        <dbReference type="EMBL" id="KAJ7363898.1"/>
    </source>
</evidence>
<dbReference type="EMBL" id="JARIHO010000003">
    <property type="protein sequence ID" value="KAJ7363898.1"/>
    <property type="molecule type" value="Genomic_DNA"/>
</dbReference>
<organism evidence="2 3">
    <name type="scientific">Mycena albidolilacea</name>
    <dbReference type="NCBI Taxonomy" id="1033008"/>
    <lineage>
        <taxon>Eukaryota</taxon>
        <taxon>Fungi</taxon>
        <taxon>Dikarya</taxon>
        <taxon>Basidiomycota</taxon>
        <taxon>Agaricomycotina</taxon>
        <taxon>Agaricomycetes</taxon>
        <taxon>Agaricomycetidae</taxon>
        <taxon>Agaricales</taxon>
        <taxon>Marasmiineae</taxon>
        <taxon>Mycenaceae</taxon>
        <taxon>Mycena</taxon>
    </lineage>
</organism>
<accession>A0AAD7AND8</accession>
<dbReference type="PANTHER" id="PTHR31912">
    <property type="entry name" value="IP13529P"/>
    <property type="match status" value="1"/>
</dbReference>
<dbReference type="Proteomes" id="UP001218218">
    <property type="component" value="Unassembled WGS sequence"/>
</dbReference>
<protein>
    <submittedName>
        <fullName evidence="2">Uncharacterized protein</fullName>
    </submittedName>
</protein>
<sequence length="635" mass="71506">MELLQKAGWAHAWFFFKYLLYLVTKDTYQGVFLDRIFAISTKRGRTKVEKQADVNRLLQTFPPDITSPVWRIKGWFFFLQWAFYPYLDPHQDTPVEILHVILLGFVKYFWRDAVARIKKSDKEILISRLSSFNVSGLGISALAGHTLVNYAGSLTGRDFRIIVQAAPFVLQGLLPAPYIELWTSLSAVVTLVWQPHIPDLEKYIISCFSTLKFVVLTQSQVQLDAAIKHFLDCTCRITLQWFNKPEFHVILHLPDHIKRFGPAMLFATEGFESFNAIIRSASVHSNRHAPSLDIAARMARGNRVRHLLSQGFFPSDRDYRPTLPKNHSAKLPPKPPSQSPWMDISLDELKRCQWTQAGASPLQLMGLNSFGSRLLGWEQNSSQEISPGVCDKIGPMREWTATKSAAAGVPSRAARAFTPGTVTLINGDVCSVGDWVVWAECVGNTEISRIGCVAEIIQLAGSEAQQAGMANFLLLSRTIIGEGHNIYKMRRLQPIPNEYRHVCIKDIKCTVNIQHNCADNKCRSTRSRVILNEREETSEHALAVEHISKSDLIINTAQMRDAAALNAFRWSPNALDSANIIQMAAEQAYLTRQKQKKSVAPDEAEPEAEPEDSTSPDVNLALHTRDPGWTHRQLP</sequence>
<name>A0AAD7AND8_9AGAR</name>
<proteinExistence type="predicted"/>
<reference evidence="2" key="1">
    <citation type="submission" date="2023-03" db="EMBL/GenBank/DDBJ databases">
        <title>Massive genome expansion in bonnet fungi (Mycena s.s.) driven by repeated elements and novel gene families across ecological guilds.</title>
        <authorList>
            <consortium name="Lawrence Berkeley National Laboratory"/>
            <person name="Harder C.B."/>
            <person name="Miyauchi S."/>
            <person name="Viragh M."/>
            <person name="Kuo A."/>
            <person name="Thoen E."/>
            <person name="Andreopoulos B."/>
            <person name="Lu D."/>
            <person name="Skrede I."/>
            <person name="Drula E."/>
            <person name="Henrissat B."/>
            <person name="Morin E."/>
            <person name="Kohler A."/>
            <person name="Barry K."/>
            <person name="LaButti K."/>
            <person name="Morin E."/>
            <person name="Salamov A."/>
            <person name="Lipzen A."/>
            <person name="Mereny Z."/>
            <person name="Hegedus B."/>
            <person name="Baldrian P."/>
            <person name="Stursova M."/>
            <person name="Weitz H."/>
            <person name="Taylor A."/>
            <person name="Grigoriev I.V."/>
            <person name="Nagy L.G."/>
            <person name="Martin F."/>
            <person name="Kauserud H."/>
        </authorList>
    </citation>
    <scope>NUCLEOTIDE SEQUENCE</scope>
    <source>
        <strain evidence="2">CBHHK002</strain>
    </source>
</reference>
<evidence type="ECO:0000256" key="1">
    <source>
        <dbReference type="SAM" id="MobiDB-lite"/>
    </source>
</evidence>
<dbReference type="PANTHER" id="PTHR31912:SF34">
    <property type="entry name" value="NOTOCHORD-RELATED PROTEIN"/>
    <property type="match status" value="1"/>
</dbReference>
<evidence type="ECO:0000313" key="3">
    <source>
        <dbReference type="Proteomes" id="UP001218218"/>
    </source>
</evidence>
<comment type="caution">
    <text evidence="2">The sequence shown here is derived from an EMBL/GenBank/DDBJ whole genome shotgun (WGS) entry which is preliminary data.</text>
</comment>
<dbReference type="AlphaFoldDB" id="A0AAD7AND8"/>
<feature type="compositionally biased region" description="Acidic residues" evidence="1">
    <location>
        <begin position="602"/>
        <end position="614"/>
    </location>
</feature>